<dbReference type="InterPro" id="IPR006459">
    <property type="entry name" value="CASP/CASPL"/>
</dbReference>
<comment type="similarity">
    <text evidence="2 8">Belongs to the Casparian strip membrane proteins (CASP) family.</text>
</comment>
<dbReference type="NCBIfam" id="TIGR01569">
    <property type="entry name" value="A_tha_TIGR01569"/>
    <property type="match status" value="1"/>
</dbReference>
<evidence type="ECO:0000256" key="8">
    <source>
        <dbReference type="RuleBase" id="RU361233"/>
    </source>
</evidence>
<evidence type="ECO:0000256" key="5">
    <source>
        <dbReference type="ARBA" id="ARBA00022692"/>
    </source>
</evidence>
<organism evidence="10 11">
    <name type="scientific">Perilla frutescens var. hirtella</name>
    <name type="common">Perilla citriodora</name>
    <name type="synonym">Perilla setoyensis</name>
    <dbReference type="NCBI Taxonomy" id="608512"/>
    <lineage>
        <taxon>Eukaryota</taxon>
        <taxon>Viridiplantae</taxon>
        <taxon>Streptophyta</taxon>
        <taxon>Embryophyta</taxon>
        <taxon>Tracheophyta</taxon>
        <taxon>Spermatophyta</taxon>
        <taxon>Magnoliopsida</taxon>
        <taxon>eudicotyledons</taxon>
        <taxon>Gunneridae</taxon>
        <taxon>Pentapetalae</taxon>
        <taxon>asterids</taxon>
        <taxon>lamiids</taxon>
        <taxon>Lamiales</taxon>
        <taxon>Lamiaceae</taxon>
        <taxon>Nepetoideae</taxon>
        <taxon>Elsholtzieae</taxon>
        <taxon>Perilla</taxon>
    </lineage>
</organism>
<evidence type="ECO:0000313" key="11">
    <source>
        <dbReference type="Proteomes" id="UP001190926"/>
    </source>
</evidence>
<keyword evidence="7 8" id="KW-0472">Membrane</keyword>
<protein>
    <recommendedName>
        <fullName evidence="8">CASP-like protein</fullName>
    </recommendedName>
</protein>
<feature type="transmembrane region" description="Helical" evidence="8">
    <location>
        <begin position="39"/>
        <end position="58"/>
    </location>
</feature>
<comment type="caution">
    <text evidence="10">The sequence shown here is derived from an EMBL/GenBank/DDBJ whole genome shotgun (WGS) entry which is preliminary data.</text>
</comment>
<comment type="subunit">
    <text evidence="3 8">Homodimer and heterodimers.</text>
</comment>
<keyword evidence="5 8" id="KW-0812">Transmembrane</keyword>
<dbReference type="InterPro" id="IPR006702">
    <property type="entry name" value="CASP_dom"/>
</dbReference>
<dbReference type="PANTHER" id="PTHR36488:SF8">
    <property type="entry name" value="CASP-LIKE PROTEIN 1U1"/>
    <property type="match status" value="1"/>
</dbReference>
<name>A0AAD4PBF3_PERFH</name>
<evidence type="ECO:0000256" key="1">
    <source>
        <dbReference type="ARBA" id="ARBA00004651"/>
    </source>
</evidence>
<dbReference type="InterPro" id="IPR044173">
    <property type="entry name" value="CASPL"/>
</dbReference>
<keyword evidence="6 8" id="KW-1133">Transmembrane helix</keyword>
<reference evidence="10 11" key="1">
    <citation type="journal article" date="2021" name="Nat. Commun.">
        <title>Incipient diploidization of the medicinal plant Perilla within 10,000 years.</title>
        <authorList>
            <person name="Zhang Y."/>
            <person name="Shen Q."/>
            <person name="Leng L."/>
            <person name="Zhang D."/>
            <person name="Chen S."/>
            <person name="Shi Y."/>
            <person name="Ning Z."/>
            <person name="Chen S."/>
        </authorList>
    </citation>
    <scope>NUCLEOTIDE SEQUENCE [LARGE SCALE GENOMIC DNA]</scope>
    <source>
        <strain evidence="11">cv. PC099</strain>
    </source>
</reference>
<keyword evidence="4 8" id="KW-1003">Cell membrane</keyword>
<evidence type="ECO:0000256" key="4">
    <source>
        <dbReference type="ARBA" id="ARBA00022475"/>
    </source>
</evidence>
<evidence type="ECO:0000259" key="9">
    <source>
        <dbReference type="Pfam" id="PF04535"/>
    </source>
</evidence>
<evidence type="ECO:0000256" key="6">
    <source>
        <dbReference type="ARBA" id="ARBA00022989"/>
    </source>
</evidence>
<feature type="transmembrane region" description="Helical" evidence="8">
    <location>
        <begin position="89"/>
        <end position="112"/>
    </location>
</feature>
<gene>
    <name evidence="10" type="ORF">C2S53_000503</name>
</gene>
<feature type="transmembrane region" description="Helical" evidence="8">
    <location>
        <begin position="175"/>
        <end position="197"/>
    </location>
</feature>
<keyword evidence="11" id="KW-1185">Reference proteome</keyword>
<evidence type="ECO:0000256" key="3">
    <source>
        <dbReference type="ARBA" id="ARBA00011489"/>
    </source>
</evidence>
<feature type="domain" description="Casparian strip membrane protein" evidence="9">
    <location>
        <begin position="33"/>
        <end position="185"/>
    </location>
</feature>
<dbReference type="GO" id="GO:0005886">
    <property type="term" value="C:plasma membrane"/>
    <property type="evidence" value="ECO:0007669"/>
    <property type="project" value="UniProtKB-SubCell"/>
</dbReference>
<dbReference type="EMBL" id="SDAM02000062">
    <property type="protein sequence ID" value="KAH6832960.1"/>
    <property type="molecule type" value="Genomic_DNA"/>
</dbReference>
<evidence type="ECO:0000256" key="7">
    <source>
        <dbReference type="ARBA" id="ARBA00023136"/>
    </source>
</evidence>
<dbReference type="Pfam" id="PF04535">
    <property type="entry name" value="CASP_dom"/>
    <property type="match status" value="1"/>
</dbReference>
<dbReference type="Proteomes" id="UP001190926">
    <property type="component" value="Unassembled WGS sequence"/>
</dbReference>
<dbReference type="PANTHER" id="PTHR36488">
    <property type="entry name" value="CASP-LIKE PROTEIN 1U1"/>
    <property type="match status" value="1"/>
</dbReference>
<comment type="subcellular location">
    <subcellularLocation>
        <location evidence="1 8">Cell membrane</location>
        <topology evidence="1 8">Multi-pass membrane protein</topology>
    </subcellularLocation>
</comment>
<dbReference type="AlphaFoldDB" id="A0AAD4PBF3"/>
<proteinExistence type="inferred from homology"/>
<accession>A0AAD4PBF3</accession>
<sequence>MESQYKASSNGVIEHGITNGGEEKYVAVANKRKMVGWSLFLRVAAVALGLAAAVVLGLDKQTTTVAMQLVPTLPPVNVPVTAEWHYLSAFVYFLAANAIASAYGAISLLLILANTRVANRKIDVIVVVLDLSTTALLFSSFGAAAAVGIIGHEGNSHVQWRKVCNVFDKFCVQGAAAMLLSGGASLVFFLLVAISILNHHNKY</sequence>
<evidence type="ECO:0000256" key="2">
    <source>
        <dbReference type="ARBA" id="ARBA00007651"/>
    </source>
</evidence>
<feature type="transmembrane region" description="Helical" evidence="8">
    <location>
        <begin position="124"/>
        <end position="150"/>
    </location>
</feature>
<evidence type="ECO:0000313" key="10">
    <source>
        <dbReference type="EMBL" id="KAH6832960.1"/>
    </source>
</evidence>